<sequence>MQLPSIIWLTWKAAGEKAAIYKEIDAVGDSLGKLVTSLDKRLDLHIQDSHAARESLTEKIQGQGKRFGAKLDRIEAKLDKCVE</sequence>
<organism evidence="1 2">
    <name type="scientific">Anabaena lutea FACHB-196</name>
    <dbReference type="NCBI Taxonomy" id="2692881"/>
    <lineage>
        <taxon>Bacteria</taxon>
        <taxon>Bacillati</taxon>
        <taxon>Cyanobacteriota</taxon>
        <taxon>Cyanophyceae</taxon>
        <taxon>Nostocales</taxon>
        <taxon>Nostocaceae</taxon>
        <taxon>Anabaena</taxon>
    </lineage>
</organism>
<evidence type="ECO:0000313" key="1">
    <source>
        <dbReference type="EMBL" id="MBD2568360.1"/>
    </source>
</evidence>
<proteinExistence type="predicted"/>
<reference evidence="1 2" key="1">
    <citation type="journal article" date="2020" name="ISME J.">
        <title>Comparative genomics reveals insights into cyanobacterial evolution and habitat adaptation.</title>
        <authorList>
            <person name="Chen M.Y."/>
            <person name="Teng W.K."/>
            <person name="Zhao L."/>
            <person name="Hu C.X."/>
            <person name="Zhou Y.K."/>
            <person name="Han B.P."/>
            <person name="Song L.R."/>
            <person name="Shu W.S."/>
        </authorList>
    </citation>
    <scope>NUCLEOTIDE SEQUENCE [LARGE SCALE GENOMIC DNA]</scope>
    <source>
        <strain evidence="1 2">FACHB-196</strain>
    </source>
</reference>
<name>A0ABR8FI00_9NOST</name>
<accession>A0ABR8FI00</accession>
<evidence type="ECO:0000313" key="2">
    <source>
        <dbReference type="Proteomes" id="UP000640531"/>
    </source>
</evidence>
<keyword evidence="2" id="KW-1185">Reference proteome</keyword>
<dbReference type="Proteomes" id="UP000640531">
    <property type="component" value="Unassembled WGS sequence"/>
</dbReference>
<gene>
    <name evidence="1" type="ORF">H6G59_10680</name>
</gene>
<protein>
    <submittedName>
        <fullName evidence="1">Uncharacterized protein</fullName>
    </submittedName>
</protein>
<comment type="caution">
    <text evidence="1">The sequence shown here is derived from an EMBL/GenBank/DDBJ whole genome shotgun (WGS) entry which is preliminary data.</text>
</comment>
<dbReference type="EMBL" id="JACJST010000008">
    <property type="protein sequence ID" value="MBD2568360.1"/>
    <property type="molecule type" value="Genomic_DNA"/>
</dbReference>